<evidence type="ECO:0000313" key="2">
    <source>
        <dbReference type="Proteomes" id="UP000516093"/>
    </source>
</evidence>
<accession>A0A7H0GUH2</accession>
<dbReference type="Gene3D" id="3.40.50.620">
    <property type="entry name" value="HUPs"/>
    <property type="match status" value="1"/>
</dbReference>
<keyword evidence="1" id="KW-0808">Transferase</keyword>
<dbReference type="SUPFAM" id="SSF52402">
    <property type="entry name" value="Adenine nucleotide alpha hydrolases-like"/>
    <property type="match status" value="1"/>
</dbReference>
<dbReference type="InterPro" id="IPR020022">
    <property type="entry name" value="N-acetyl_sugar_amidoTrfase"/>
</dbReference>
<dbReference type="NCBIfam" id="TIGR03573">
    <property type="entry name" value="WbuX"/>
    <property type="match status" value="1"/>
</dbReference>
<sequence length="414" mass="46792">MSAPLPPSSSAPITSTEPTAATVPAFQLKAPAQRCTRCIMDSTVPGIAFDNRGECSFCALHDKLDHAFPLGEAGRLQVQKLADDIKRTGKGKKYDCVLGVSGGRDSSFTLWYCVTKLKLRPLAVHFNDGFGNPVAGENMVKACRKLGVELRTITSDWRESKDLKIAFLKASTPDMEEGTDLGIATALYGVAAKEGIQRVVIGQSFRTEGICPLSWNYLDGRYLKAVHKRFGTVPLRPWSPADPGFNLDLKEMFYYAFVRRIKTVTLLYHVDYVRADVDELIARELDWVNPGAHYFDDLYQSVIYYLNRTKFNIDRRLFNYSALIRSGQMTREEALERTSRINSIEDPRVIDLCIKRLGLTRAEFDQIVAAPPKTFRDYPNNYSLIRRLRWPIKVLSQLNLIPESAYDKYFNCGS</sequence>
<dbReference type="RefSeq" id="WP_187732206.1">
    <property type="nucleotide sequence ID" value="NZ_BMFN01000002.1"/>
</dbReference>
<dbReference type="Proteomes" id="UP000516093">
    <property type="component" value="Chromosome"/>
</dbReference>
<organism evidence="1 2">
    <name type="scientific">Hymenobacter qilianensis</name>
    <dbReference type="NCBI Taxonomy" id="1385715"/>
    <lineage>
        <taxon>Bacteria</taxon>
        <taxon>Pseudomonadati</taxon>
        <taxon>Bacteroidota</taxon>
        <taxon>Cytophagia</taxon>
        <taxon>Cytophagales</taxon>
        <taxon>Hymenobacteraceae</taxon>
        <taxon>Hymenobacter</taxon>
    </lineage>
</organism>
<name>A0A7H0GUH2_9BACT</name>
<evidence type="ECO:0000313" key="1">
    <source>
        <dbReference type="EMBL" id="QNP51938.1"/>
    </source>
</evidence>
<dbReference type="EMBL" id="CP060784">
    <property type="protein sequence ID" value="QNP51938.1"/>
    <property type="molecule type" value="Genomic_DNA"/>
</dbReference>
<keyword evidence="2" id="KW-1185">Reference proteome</keyword>
<protein>
    <submittedName>
        <fullName evidence="1">N-acetyl sugar amidotransferase</fullName>
    </submittedName>
</protein>
<proteinExistence type="predicted"/>
<reference evidence="1 2" key="1">
    <citation type="submission" date="2020-08" db="EMBL/GenBank/DDBJ databases">
        <title>Genome sequence of Hymenobacter qilianensis JCM 19763T.</title>
        <authorList>
            <person name="Hyun D.-W."/>
            <person name="Bae J.-W."/>
        </authorList>
    </citation>
    <scope>NUCLEOTIDE SEQUENCE [LARGE SCALE GENOMIC DNA]</scope>
    <source>
        <strain evidence="1 2">JCM 19763</strain>
    </source>
</reference>
<gene>
    <name evidence="1" type="ORF">H9L05_18780</name>
</gene>
<dbReference type="InterPro" id="IPR014729">
    <property type="entry name" value="Rossmann-like_a/b/a_fold"/>
</dbReference>
<dbReference type="KEGG" id="hqi:H9L05_18780"/>
<dbReference type="GO" id="GO:0016740">
    <property type="term" value="F:transferase activity"/>
    <property type="evidence" value="ECO:0007669"/>
    <property type="project" value="UniProtKB-KW"/>
</dbReference>
<dbReference type="AlphaFoldDB" id="A0A7H0GUH2"/>